<proteinExistence type="inferred from homology"/>
<dbReference type="EMBL" id="JARYMX010000006">
    <property type="protein sequence ID" value="KAJ9543123.1"/>
    <property type="molecule type" value="Genomic_DNA"/>
</dbReference>
<dbReference type="InterPro" id="IPR038526">
    <property type="entry name" value="Ribosomal_eL22_sf"/>
</dbReference>
<evidence type="ECO:0000256" key="2">
    <source>
        <dbReference type="ARBA" id="ARBA00022980"/>
    </source>
</evidence>
<name>A0AA38SQH7_9ASTR</name>
<organism evidence="6 7">
    <name type="scientific">Centaurea solstitialis</name>
    <name type="common">yellow star-thistle</name>
    <dbReference type="NCBI Taxonomy" id="347529"/>
    <lineage>
        <taxon>Eukaryota</taxon>
        <taxon>Viridiplantae</taxon>
        <taxon>Streptophyta</taxon>
        <taxon>Embryophyta</taxon>
        <taxon>Tracheophyta</taxon>
        <taxon>Spermatophyta</taxon>
        <taxon>Magnoliopsida</taxon>
        <taxon>eudicotyledons</taxon>
        <taxon>Gunneridae</taxon>
        <taxon>Pentapetalae</taxon>
        <taxon>asterids</taxon>
        <taxon>campanulids</taxon>
        <taxon>Asterales</taxon>
        <taxon>Asteraceae</taxon>
        <taxon>Carduoideae</taxon>
        <taxon>Cardueae</taxon>
        <taxon>Centaureinae</taxon>
        <taxon>Centaurea</taxon>
    </lineage>
</organism>
<dbReference type="InterPro" id="IPR002671">
    <property type="entry name" value="Ribosomal_eL22"/>
</dbReference>
<evidence type="ECO:0000256" key="3">
    <source>
        <dbReference type="ARBA" id="ARBA00023274"/>
    </source>
</evidence>
<accession>A0AA38SQH7</accession>
<evidence type="ECO:0000256" key="5">
    <source>
        <dbReference type="ARBA" id="ARBA00041214"/>
    </source>
</evidence>
<evidence type="ECO:0000256" key="1">
    <source>
        <dbReference type="ARBA" id="ARBA00007817"/>
    </source>
</evidence>
<dbReference type="PANTHER" id="PTHR10064">
    <property type="entry name" value="60S RIBOSOMAL PROTEIN L22"/>
    <property type="match status" value="1"/>
</dbReference>
<dbReference type="GO" id="GO:0003723">
    <property type="term" value="F:RNA binding"/>
    <property type="evidence" value="ECO:0007669"/>
    <property type="project" value="TreeGrafter"/>
</dbReference>
<dbReference type="GO" id="GO:0002181">
    <property type="term" value="P:cytoplasmic translation"/>
    <property type="evidence" value="ECO:0007669"/>
    <property type="project" value="TreeGrafter"/>
</dbReference>
<evidence type="ECO:0000313" key="7">
    <source>
        <dbReference type="Proteomes" id="UP001172457"/>
    </source>
</evidence>
<keyword evidence="7" id="KW-1185">Reference proteome</keyword>
<dbReference type="GO" id="GO:0005840">
    <property type="term" value="C:ribosome"/>
    <property type="evidence" value="ECO:0007669"/>
    <property type="project" value="UniProtKB-KW"/>
</dbReference>
<dbReference type="GO" id="GO:1990904">
    <property type="term" value="C:ribonucleoprotein complex"/>
    <property type="evidence" value="ECO:0007669"/>
    <property type="project" value="UniProtKB-KW"/>
</dbReference>
<comment type="similarity">
    <text evidence="1">Belongs to the eukaryotic ribosomal protein eL22 family.</text>
</comment>
<reference evidence="6" key="1">
    <citation type="submission" date="2023-03" db="EMBL/GenBank/DDBJ databases">
        <title>Chromosome-scale reference genome and RAD-based genetic map of yellow starthistle (Centaurea solstitialis) reveal putative structural variation and QTLs associated with invader traits.</title>
        <authorList>
            <person name="Reatini B."/>
            <person name="Cang F.A."/>
            <person name="Jiang Q."/>
            <person name="Mckibben M.T.W."/>
            <person name="Barker M.S."/>
            <person name="Rieseberg L.H."/>
            <person name="Dlugosch K.M."/>
        </authorList>
    </citation>
    <scope>NUCLEOTIDE SEQUENCE</scope>
    <source>
        <strain evidence="6">CAN-66</strain>
        <tissue evidence="6">Leaf</tissue>
    </source>
</reference>
<protein>
    <recommendedName>
        <fullName evidence="4">Large ribosomal subunit protein eL22</fullName>
    </recommendedName>
    <alternativeName>
        <fullName evidence="5">60S ribosomal protein L22</fullName>
    </alternativeName>
</protein>
<dbReference type="Proteomes" id="UP001172457">
    <property type="component" value="Chromosome 6"/>
</dbReference>
<sequence length="193" mass="21379">MNRGVGTKGGKKKGATFVIDFGKPVEDKIMEIASLDKFLHERIKVGGKVGNLGDSVTISREKNKISVTSDDNFSERPSSCESNARTYVNVDNDDYSSQTERPRLMGQNAARRAGFSSTMAASTDSVAVLVSNLSAVATSNNLILDALNKSQRSIDFQFYLAPHKHLSGTHLELTLREKERICQKYGWRVFWNS</sequence>
<dbReference type="Pfam" id="PF01776">
    <property type="entry name" value="Ribosomal_L22e"/>
    <property type="match status" value="1"/>
</dbReference>
<keyword evidence="3" id="KW-0687">Ribonucleoprotein</keyword>
<dbReference type="AlphaFoldDB" id="A0AA38SQH7"/>
<dbReference type="Gene3D" id="3.30.1360.210">
    <property type="match status" value="1"/>
</dbReference>
<dbReference type="PANTHER" id="PTHR10064:SF0">
    <property type="entry name" value="FI24544P1-RELATED"/>
    <property type="match status" value="1"/>
</dbReference>
<evidence type="ECO:0000256" key="4">
    <source>
        <dbReference type="ARBA" id="ARBA00040613"/>
    </source>
</evidence>
<evidence type="ECO:0000313" key="6">
    <source>
        <dbReference type="EMBL" id="KAJ9543123.1"/>
    </source>
</evidence>
<keyword evidence="2" id="KW-0689">Ribosomal protein</keyword>
<dbReference type="GO" id="GO:0003735">
    <property type="term" value="F:structural constituent of ribosome"/>
    <property type="evidence" value="ECO:0007669"/>
    <property type="project" value="InterPro"/>
</dbReference>
<gene>
    <name evidence="6" type="ORF">OSB04_022830</name>
</gene>
<comment type="caution">
    <text evidence="6">The sequence shown here is derived from an EMBL/GenBank/DDBJ whole genome shotgun (WGS) entry which is preliminary data.</text>
</comment>